<dbReference type="EMBL" id="JANSHE010006869">
    <property type="protein sequence ID" value="KAJ2965823.1"/>
    <property type="molecule type" value="Genomic_DNA"/>
</dbReference>
<reference evidence="1" key="1">
    <citation type="submission" date="2022-08" db="EMBL/GenBank/DDBJ databases">
        <title>Genome Sequence of Pycnoporus sanguineus.</title>
        <authorList>
            <person name="Buettner E."/>
        </authorList>
    </citation>
    <scope>NUCLEOTIDE SEQUENCE</scope>
    <source>
        <strain evidence="1">CG-C14</strain>
    </source>
</reference>
<evidence type="ECO:0000313" key="2">
    <source>
        <dbReference type="Proteomes" id="UP001144978"/>
    </source>
</evidence>
<comment type="caution">
    <text evidence="1">The sequence shown here is derived from an EMBL/GenBank/DDBJ whole genome shotgun (WGS) entry which is preliminary data.</text>
</comment>
<protein>
    <submittedName>
        <fullName evidence="1">Uncharacterized protein</fullName>
    </submittedName>
</protein>
<name>A0ACC1MHV1_9APHY</name>
<gene>
    <name evidence="1" type="ORF">NUW54_g13988</name>
</gene>
<accession>A0ACC1MHV1</accession>
<proteinExistence type="predicted"/>
<organism evidence="1 2">
    <name type="scientific">Trametes sanguinea</name>
    <dbReference type="NCBI Taxonomy" id="158606"/>
    <lineage>
        <taxon>Eukaryota</taxon>
        <taxon>Fungi</taxon>
        <taxon>Dikarya</taxon>
        <taxon>Basidiomycota</taxon>
        <taxon>Agaricomycotina</taxon>
        <taxon>Agaricomycetes</taxon>
        <taxon>Polyporales</taxon>
        <taxon>Polyporaceae</taxon>
        <taxon>Trametes</taxon>
    </lineage>
</organism>
<keyword evidence="2" id="KW-1185">Reference proteome</keyword>
<evidence type="ECO:0000313" key="1">
    <source>
        <dbReference type="EMBL" id="KAJ2965823.1"/>
    </source>
</evidence>
<sequence length="171" mass="19614">MPAYLAWPELILDPRRAVEFCRRCLIRTVLGIRVLTCFQLELYVQRTTIGRALDRPRRADAPLRNWLAHAITIVEQVQIQTLAQLVRYRCLGHEQNLPQTSSSSTSSQRDVPRHADVDGKWSDRASLRERSASSFVLTCASARTRRPHQPEAQDKQGRDIAQTYRPRGDPL</sequence>
<dbReference type="Proteomes" id="UP001144978">
    <property type="component" value="Unassembled WGS sequence"/>
</dbReference>